<dbReference type="EMBL" id="BGPR01030552">
    <property type="protein sequence ID" value="GBO03145.1"/>
    <property type="molecule type" value="Genomic_DNA"/>
</dbReference>
<evidence type="ECO:0000313" key="3">
    <source>
        <dbReference type="Proteomes" id="UP000499080"/>
    </source>
</evidence>
<reference evidence="1 3" key="1">
    <citation type="journal article" date="2019" name="Sci. Rep.">
        <title>Orb-weaving spider Araneus ventricosus genome elucidates the spidroin gene catalogue.</title>
        <authorList>
            <person name="Kono N."/>
            <person name="Nakamura H."/>
            <person name="Ohtoshi R."/>
            <person name="Moran D.A.P."/>
            <person name="Shinohara A."/>
            <person name="Yoshida Y."/>
            <person name="Fujiwara M."/>
            <person name="Mori M."/>
            <person name="Tomita M."/>
            <person name="Arakawa K."/>
        </authorList>
    </citation>
    <scope>NUCLEOTIDE SEQUENCE [LARGE SCALE GENOMIC DNA]</scope>
</reference>
<name>A0A4Y2TR84_ARAVE</name>
<comment type="caution">
    <text evidence="1">The sequence shown here is derived from an EMBL/GenBank/DDBJ whole genome shotgun (WGS) entry which is preliminary data.</text>
</comment>
<accession>A0A4Y2TR84</accession>
<evidence type="ECO:0000313" key="1">
    <source>
        <dbReference type="EMBL" id="GBO03145.1"/>
    </source>
</evidence>
<keyword evidence="3" id="KW-1185">Reference proteome</keyword>
<dbReference type="EMBL" id="BGPR01030553">
    <property type="protein sequence ID" value="GBO03146.1"/>
    <property type="molecule type" value="Genomic_DNA"/>
</dbReference>
<organism evidence="1 3">
    <name type="scientific">Araneus ventricosus</name>
    <name type="common">Orbweaver spider</name>
    <name type="synonym">Epeira ventricosa</name>
    <dbReference type="NCBI Taxonomy" id="182803"/>
    <lineage>
        <taxon>Eukaryota</taxon>
        <taxon>Metazoa</taxon>
        <taxon>Ecdysozoa</taxon>
        <taxon>Arthropoda</taxon>
        <taxon>Chelicerata</taxon>
        <taxon>Arachnida</taxon>
        <taxon>Araneae</taxon>
        <taxon>Araneomorphae</taxon>
        <taxon>Entelegynae</taxon>
        <taxon>Araneoidea</taxon>
        <taxon>Araneidae</taxon>
        <taxon>Araneus</taxon>
    </lineage>
</organism>
<sequence>MILRATGPTQDGSSVELGFEPVTLLPQSRDLTTRHRDLQRDKERFEPLFQCCSVQSPLSKKDFRVASDIGRRDSPRELSVVVIAADRQQSAFVGCHITRNNERRRLRGRCHNRRDSIFHKMRWNASSRI</sequence>
<gene>
    <name evidence="2" type="ORF">AVEN_139199_1</name>
    <name evidence="1" type="ORF">AVEN_192508_1</name>
</gene>
<protein>
    <submittedName>
        <fullName evidence="1">Uncharacterized protein</fullName>
    </submittedName>
</protein>
<proteinExistence type="predicted"/>
<dbReference type="AlphaFoldDB" id="A0A4Y2TR84"/>
<dbReference type="Proteomes" id="UP000499080">
    <property type="component" value="Unassembled WGS sequence"/>
</dbReference>
<evidence type="ECO:0000313" key="2">
    <source>
        <dbReference type="EMBL" id="GBO03146.1"/>
    </source>
</evidence>